<organism evidence="3 4">
    <name type="scientific">Tuber aestivum</name>
    <name type="common">summer truffle</name>
    <dbReference type="NCBI Taxonomy" id="59557"/>
    <lineage>
        <taxon>Eukaryota</taxon>
        <taxon>Fungi</taxon>
        <taxon>Dikarya</taxon>
        <taxon>Ascomycota</taxon>
        <taxon>Pezizomycotina</taxon>
        <taxon>Pezizomycetes</taxon>
        <taxon>Pezizales</taxon>
        <taxon>Tuberaceae</taxon>
        <taxon>Tuber</taxon>
    </lineage>
</organism>
<protein>
    <recommendedName>
        <fullName evidence="2">UspA domain-containing protein</fullName>
    </recommendedName>
</protein>
<evidence type="ECO:0000313" key="4">
    <source>
        <dbReference type="Proteomes" id="UP001412239"/>
    </source>
</evidence>
<proteinExistence type="predicted"/>
<dbReference type="PANTHER" id="PTHR46100">
    <property type="entry name" value="IMP2'P"/>
    <property type="match status" value="1"/>
</dbReference>
<dbReference type="EMBL" id="LN890975">
    <property type="protein sequence ID" value="CUS13254.1"/>
    <property type="molecule type" value="Genomic_DNA"/>
</dbReference>
<name>A0A292Q1F7_9PEZI</name>
<keyword evidence="4" id="KW-1185">Reference proteome</keyword>
<dbReference type="Proteomes" id="UP001412239">
    <property type="component" value="Unassembled WGS sequence"/>
</dbReference>
<feature type="region of interest" description="Disordered" evidence="1">
    <location>
        <begin position="415"/>
        <end position="458"/>
    </location>
</feature>
<feature type="region of interest" description="Disordered" evidence="1">
    <location>
        <begin position="257"/>
        <end position="383"/>
    </location>
</feature>
<dbReference type="Pfam" id="PF00582">
    <property type="entry name" value="Usp"/>
    <property type="match status" value="1"/>
</dbReference>
<feature type="region of interest" description="Disordered" evidence="1">
    <location>
        <begin position="17"/>
        <end position="208"/>
    </location>
</feature>
<dbReference type="PRINTS" id="PR01438">
    <property type="entry name" value="UNVRSLSTRESS"/>
</dbReference>
<evidence type="ECO:0000256" key="1">
    <source>
        <dbReference type="SAM" id="MobiDB-lite"/>
    </source>
</evidence>
<feature type="compositionally biased region" description="Polar residues" evidence="1">
    <location>
        <begin position="76"/>
        <end position="111"/>
    </location>
</feature>
<dbReference type="InterPro" id="IPR006016">
    <property type="entry name" value="UspA"/>
</dbReference>
<dbReference type="SUPFAM" id="SSF52402">
    <property type="entry name" value="Adenine nucleotide alpha hydrolases-like"/>
    <property type="match status" value="1"/>
</dbReference>
<accession>A0A292Q1F7</accession>
<dbReference type="InterPro" id="IPR006015">
    <property type="entry name" value="Universal_stress_UspA"/>
</dbReference>
<dbReference type="InterPro" id="IPR014729">
    <property type="entry name" value="Rossmann-like_a/b/a_fold"/>
</dbReference>
<evidence type="ECO:0000313" key="3">
    <source>
        <dbReference type="EMBL" id="CUS13254.1"/>
    </source>
</evidence>
<dbReference type="CDD" id="cd23659">
    <property type="entry name" value="USP_At3g01520-like"/>
    <property type="match status" value="1"/>
</dbReference>
<feature type="compositionally biased region" description="Basic and acidic residues" evidence="1">
    <location>
        <begin position="279"/>
        <end position="291"/>
    </location>
</feature>
<reference evidence="3" key="1">
    <citation type="submission" date="2015-10" db="EMBL/GenBank/DDBJ databases">
        <authorList>
            <person name="Regsiter A."/>
            <person name="william w."/>
        </authorList>
    </citation>
    <scope>NUCLEOTIDE SEQUENCE</scope>
    <source>
        <strain evidence="3">Montdore</strain>
    </source>
</reference>
<feature type="domain" description="UspA" evidence="2">
    <location>
        <begin position="514"/>
        <end position="700"/>
    </location>
</feature>
<sequence>MSLEAALEEERLEILKLLEKPAGKSSHQHPTGAHSTPSSPRLHFAPLLPPLNSRTSSPSRAPVHSLIAAAQDPPSGRSSTDSVGAPGQRSSTGHPAWPNSNGTPHRNSLPSMNGAPRLLRDRDKPGNPGNLTPNDAFNFAVLPSAPPPVPKRATQAWNDPAPPSSLHGGLALPGRRSLSPASNAALRHMQRSPSPRPTSGRLASPPPVVRNQISNQITNDAGVPVDLEHAYAKLSDDALARSGGVLGMLPERRPVTTFGGGHVRAGTGESLTSEGGVRLQKDYDDVDERAVIDSSDEDETSSAEESVGSNSPVSEEEERRGRAAARGNDSGPSGEDGAMGKEETVGKGSGVIRSMIRIVGDSGGGGNKKKKKGGGIDAKKGTVNMRRTSMSLLAAAEEERKAVSARYSVRSLLPSISVTPSGGTPGAASPTANRRSGVHPSTNFDLPSHNSTPMSSDTEADVRDLHRAQQMEMSISPIISTPETQRVVRTILRGEYDSIVKEAEESNKRVRSYLVATDLSGEAQHALEWTIGTVLRDGDTLMAIYAIDQDTVEDGGKIVSDDGMPGELSSQAAAVGTSLSAMSMPHTPGTASPLSNIAIGDISERSRERTKAERERYIAAEAVTRLVEKLLKRTRLQVRVTVEVIHCKSPKHLLTEIIDFMEPTLVVLGSRGRSALKGVLLGSFSNYLVTKSSVPVMVARKKLKHTKKFAKTNVRQPNNLTTSTQTGRLAGAKVD</sequence>
<gene>
    <name evidence="3" type="ORF">GSTUAT00002630001</name>
</gene>
<evidence type="ECO:0000259" key="2">
    <source>
        <dbReference type="Pfam" id="PF00582"/>
    </source>
</evidence>
<dbReference type="Gene3D" id="3.40.50.620">
    <property type="entry name" value="HUPs"/>
    <property type="match status" value="1"/>
</dbReference>
<dbReference type="AlphaFoldDB" id="A0A292Q1F7"/>
<dbReference type="PANTHER" id="PTHR46100:SF4">
    <property type="entry name" value="USPA DOMAIN-CONTAINING PROTEIN"/>
    <property type="match status" value="1"/>
</dbReference>
<feature type="compositionally biased region" description="Polar residues" evidence="1">
    <location>
        <begin position="430"/>
        <end position="457"/>
    </location>
</feature>